<sequence length="271" mass="30302">MAKPVLTIQRHYLDWPLGQSIVNAELINQFGIKATSDGRDLTDKITFNLTQVNINQQGEYPIAVTVMDSDGQTTADHLTLNVKLQEQVRSQASTNQQQTTTPKKHRGWLVALIILLVIVVCWWAISAHNRNQAQQANNEEQSSQISNNSSSIDKLSSDNQKLAQQVAALRGAARQYEKDHNQQELQNQLNNISNQNQQIEGQLNSNSSKQKLNDINQVVNQLQQDPSNASSTVNDLKNKDGFGEIWDSITSMMHSWLNNHTNSSSSSSDNQ</sequence>
<dbReference type="EMBL" id="JAHLFK010000054">
    <property type="protein sequence ID" value="MBU3830234.1"/>
    <property type="molecule type" value="Genomic_DNA"/>
</dbReference>
<feature type="region of interest" description="Disordered" evidence="1">
    <location>
        <begin position="135"/>
        <end position="158"/>
    </location>
</feature>
<protein>
    <recommendedName>
        <fullName evidence="5">DUF5011 domain-containing protein</fullName>
    </recommendedName>
</protein>
<dbReference type="Proteomes" id="UP000824180">
    <property type="component" value="Unassembled WGS sequence"/>
</dbReference>
<evidence type="ECO:0000313" key="3">
    <source>
        <dbReference type="EMBL" id="MBU3830234.1"/>
    </source>
</evidence>
<organism evidence="3 4">
    <name type="scientific">Candidatus Limosilactobacillus merdavium</name>
    <dbReference type="NCBI Taxonomy" id="2838651"/>
    <lineage>
        <taxon>Bacteria</taxon>
        <taxon>Bacillati</taxon>
        <taxon>Bacillota</taxon>
        <taxon>Bacilli</taxon>
        <taxon>Lactobacillales</taxon>
        <taxon>Lactobacillaceae</taxon>
        <taxon>Limosilactobacillus</taxon>
    </lineage>
</organism>
<keyword evidence="2" id="KW-0472">Membrane</keyword>
<comment type="caution">
    <text evidence="3">The sequence shown here is derived from an EMBL/GenBank/DDBJ whole genome shotgun (WGS) entry which is preliminary data.</text>
</comment>
<dbReference type="InterPro" id="IPR013783">
    <property type="entry name" value="Ig-like_fold"/>
</dbReference>
<evidence type="ECO:0000256" key="1">
    <source>
        <dbReference type="SAM" id="MobiDB-lite"/>
    </source>
</evidence>
<accession>A0A9E2KVK5</accession>
<evidence type="ECO:0000256" key="2">
    <source>
        <dbReference type="SAM" id="Phobius"/>
    </source>
</evidence>
<reference evidence="3" key="2">
    <citation type="submission" date="2021-04" db="EMBL/GenBank/DDBJ databases">
        <authorList>
            <person name="Gilroy R."/>
        </authorList>
    </citation>
    <scope>NUCLEOTIDE SEQUENCE</scope>
    <source>
        <strain evidence="3">876</strain>
    </source>
</reference>
<evidence type="ECO:0000313" key="4">
    <source>
        <dbReference type="Proteomes" id="UP000824180"/>
    </source>
</evidence>
<gene>
    <name evidence="3" type="ORF">H9843_05005</name>
</gene>
<evidence type="ECO:0008006" key="5">
    <source>
        <dbReference type="Google" id="ProtNLM"/>
    </source>
</evidence>
<reference evidence="3" key="1">
    <citation type="journal article" date="2021" name="PeerJ">
        <title>Extensive microbial diversity within the chicken gut microbiome revealed by metagenomics and culture.</title>
        <authorList>
            <person name="Gilroy R."/>
            <person name="Ravi A."/>
            <person name="Getino M."/>
            <person name="Pursley I."/>
            <person name="Horton D.L."/>
            <person name="Alikhan N.F."/>
            <person name="Baker D."/>
            <person name="Gharbi K."/>
            <person name="Hall N."/>
            <person name="Watson M."/>
            <person name="Adriaenssens E.M."/>
            <person name="Foster-Nyarko E."/>
            <person name="Jarju S."/>
            <person name="Secka A."/>
            <person name="Antonio M."/>
            <person name="Oren A."/>
            <person name="Chaudhuri R.R."/>
            <person name="La Ragione R."/>
            <person name="Hildebrand F."/>
            <person name="Pallen M.J."/>
        </authorList>
    </citation>
    <scope>NUCLEOTIDE SEQUENCE</scope>
    <source>
        <strain evidence="3">876</strain>
    </source>
</reference>
<keyword evidence="2" id="KW-0812">Transmembrane</keyword>
<name>A0A9E2KVK5_9LACO</name>
<proteinExistence type="predicted"/>
<keyword evidence="2" id="KW-1133">Transmembrane helix</keyword>
<dbReference type="Gene3D" id="2.60.40.10">
    <property type="entry name" value="Immunoglobulins"/>
    <property type="match status" value="1"/>
</dbReference>
<feature type="transmembrane region" description="Helical" evidence="2">
    <location>
        <begin position="107"/>
        <end position="125"/>
    </location>
</feature>
<dbReference type="AlphaFoldDB" id="A0A9E2KVK5"/>